<proteinExistence type="predicted"/>
<accession>A0A098FA07</accession>
<comment type="caution">
    <text evidence="1">The sequence shown here is derived from an EMBL/GenBank/DDBJ whole genome shotgun (WGS) entry which is preliminary data.</text>
</comment>
<keyword evidence="2" id="KW-1185">Reference proteome</keyword>
<sequence>MEVRNPNETKRELEILFTESVGRLLKPLEEEIIADIVAYPDEKRIAFLEYMKEMSNKQRQLK</sequence>
<protein>
    <submittedName>
        <fullName evidence="1">Uncharacterized protein</fullName>
    </submittedName>
</protein>
<dbReference type="Proteomes" id="UP000064189">
    <property type="component" value="Unassembled WGS sequence"/>
</dbReference>
<evidence type="ECO:0000313" key="1">
    <source>
        <dbReference type="EMBL" id="KWW11158.1"/>
    </source>
</evidence>
<reference evidence="1 2" key="1">
    <citation type="submission" date="2015-11" db="EMBL/GenBank/DDBJ databases">
        <title>Genome Sequence of Bacillus simplex strain VanAntwerpen2.</title>
        <authorList>
            <person name="Couger M.B."/>
        </authorList>
    </citation>
    <scope>NUCLEOTIDE SEQUENCE [LARGE SCALE GENOMIC DNA]</scope>
    <source>
        <strain evidence="1 2">VanAntwerpen02</strain>
    </source>
</reference>
<dbReference type="AlphaFoldDB" id="A0A098FA07"/>
<organism evidence="1 2">
    <name type="scientific">Peribacillus simplex</name>
    <dbReference type="NCBI Taxonomy" id="1478"/>
    <lineage>
        <taxon>Bacteria</taxon>
        <taxon>Bacillati</taxon>
        <taxon>Bacillota</taxon>
        <taxon>Bacilli</taxon>
        <taxon>Bacillales</taxon>
        <taxon>Bacillaceae</taxon>
        <taxon>Peribacillus</taxon>
    </lineage>
</organism>
<evidence type="ECO:0000313" key="2">
    <source>
        <dbReference type="Proteomes" id="UP000064189"/>
    </source>
</evidence>
<dbReference type="eggNOG" id="ENOG5030EEX">
    <property type="taxonomic scope" value="Bacteria"/>
</dbReference>
<dbReference type="GeneID" id="72367644"/>
<name>A0A098FA07_9BACI</name>
<gene>
    <name evidence="1" type="ORF">AS888_03000</name>
</gene>
<dbReference type="EMBL" id="LNNH01000056">
    <property type="protein sequence ID" value="KWW11158.1"/>
    <property type="molecule type" value="Genomic_DNA"/>
</dbReference>
<dbReference type="RefSeq" id="WP_034314269.1">
    <property type="nucleotide sequence ID" value="NZ_CCXW01000001.1"/>
</dbReference>